<keyword evidence="1" id="KW-0812">Transmembrane</keyword>
<dbReference type="RefSeq" id="WP_165234949.1">
    <property type="nucleotide sequence ID" value="NZ_JAAKZV010000028.1"/>
</dbReference>
<evidence type="ECO:0000313" key="3">
    <source>
        <dbReference type="Proteomes" id="UP000481583"/>
    </source>
</evidence>
<reference evidence="2 3" key="1">
    <citation type="submission" date="2020-02" db="EMBL/GenBank/DDBJ databases">
        <title>Whole-genome analyses of novel actinobacteria.</title>
        <authorList>
            <person name="Sahin N."/>
        </authorList>
    </citation>
    <scope>NUCLEOTIDE SEQUENCE [LARGE SCALE GENOMIC DNA]</scope>
    <source>
        <strain evidence="2 3">A7024</strain>
    </source>
</reference>
<organism evidence="2 3">
    <name type="scientific">Streptomyces coryli</name>
    <dbReference type="NCBI Taxonomy" id="1128680"/>
    <lineage>
        <taxon>Bacteria</taxon>
        <taxon>Bacillati</taxon>
        <taxon>Actinomycetota</taxon>
        <taxon>Actinomycetes</taxon>
        <taxon>Kitasatosporales</taxon>
        <taxon>Streptomycetaceae</taxon>
        <taxon>Streptomyces</taxon>
    </lineage>
</organism>
<evidence type="ECO:0000256" key="1">
    <source>
        <dbReference type="SAM" id="Phobius"/>
    </source>
</evidence>
<gene>
    <name evidence="2" type="ORF">G5C51_09620</name>
</gene>
<keyword evidence="3" id="KW-1185">Reference proteome</keyword>
<dbReference type="AlphaFoldDB" id="A0A6G4TYT8"/>
<keyword evidence="1" id="KW-0472">Membrane</keyword>
<proteinExistence type="predicted"/>
<comment type="caution">
    <text evidence="2">The sequence shown here is derived from an EMBL/GenBank/DDBJ whole genome shotgun (WGS) entry which is preliminary data.</text>
</comment>
<sequence length="282" mass="31622">MALTREDKIKWAVGSIAGLLLTALAATFFFVEICDQQLTRNGSVVTVCRHASAADPPVVAVGLAVVALLAVLFAEVSVLGLTVKGQFRRTQEQVRENEFTSQELSDDMRELQSDLYEALNQVRALLPPDEEPPPPAVDAIEELAREYNRIRHEMPSGTERTNAMTDIVRRLTDEIQQRQGFDPAPYLESADRGLRLAGYAALYAGGNPSFIPRLATAVTEEDKPFGQYWALQALDKQLRYAPRALDSASADLLEHHLRDIPYREDRARRIREILLRERGRIL</sequence>
<feature type="transmembrane region" description="Helical" evidence="1">
    <location>
        <begin position="12"/>
        <end position="31"/>
    </location>
</feature>
<evidence type="ECO:0000313" key="2">
    <source>
        <dbReference type="EMBL" id="NGN64161.1"/>
    </source>
</evidence>
<feature type="transmembrane region" description="Helical" evidence="1">
    <location>
        <begin position="59"/>
        <end position="83"/>
    </location>
</feature>
<accession>A0A6G4TYT8</accession>
<dbReference type="EMBL" id="JAAKZV010000028">
    <property type="protein sequence ID" value="NGN64161.1"/>
    <property type="molecule type" value="Genomic_DNA"/>
</dbReference>
<protein>
    <submittedName>
        <fullName evidence="2">Uncharacterized protein</fullName>
    </submittedName>
</protein>
<dbReference type="Proteomes" id="UP000481583">
    <property type="component" value="Unassembled WGS sequence"/>
</dbReference>
<name>A0A6G4TYT8_9ACTN</name>
<keyword evidence="1" id="KW-1133">Transmembrane helix</keyword>